<dbReference type="Gene3D" id="3.40.190.10">
    <property type="entry name" value="Periplasmic binding protein-like II"/>
    <property type="match status" value="1"/>
</dbReference>
<comment type="similarity">
    <text evidence="1">Belongs to the UPF0065 (bug) family.</text>
</comment>
<dbReference type="InterPro" id="IPR005064">
    <property type="entry name" value="BUG"/>
</dbReference>
<keyword evidence="4" id="KW-1185">Reference proteome</keyword>
<dbReference type="Pfam" id="PF03401">
    <property type="entry name" value="TctC"/>
    <property type="match status" value="1"/>
</dbReference>
<feature type="signal peptide" evidence="2">
    <location>
        <begin position="1"/>
        <end position="22"/>
    </location>
</feature>
<dbReference type="CDD" id="cd13578">
    <property type="entry name" value="PBP2_Bug27"/>
    <property type="match status" value="1"/>
</dbReference>
<accession>A0ABX1E0U4</accession>
<sequence length="323" mass="33440">MTITRRHGAKLLLGGLALPALARAQGFPSRTIRLVVGYSAGGPTDVIARVVAQDMQASLGHSVVVENRTGANALVATQAVAREPADGHALLVTTLSHSVNAILLPNAGYDPLRDFAPVAQLVVLPLIAVTGASTPFRSMQDLVAAAKAKPGEVSYGSAGNGGSAHLAGALLATRAGAEMTHVPFRGNGPALTEVMAGRVSFMFYPMIGIADHIARGALRPLGVSTAQRSPDYPDVPTMAEIGFPGFEDYSQGLGVVAPAGTPEPVVARLNQAIRASLAKPATHERLKGLGAIVTPSSPAEFGRFLEGDLTRWRRVIEAAKITG</sequence>
<dbReference type="SUPFAM" id="SSF53850">
    <property type="entry name" value="Periplasmic binding protein-like II"/>
    <property type="match status" value="1"/>
</dbReference>
<evidence type="ECO:0000256" key="1">
    <source>
        <dbReference type="ARBA" id="ARBA00006987"/>
    </source>
</evidence>
<evidence type="ECO:0000256" key="2">
    <source>
        <dbReference type="SAM" id="SignalP"/>
    </source>
</evidence>
<reference evidence="3 4" key="1">
    <citation type="submission" date="2020-03" db="EMBL/GenBank/DDBJ databases">
        <title>Roseomonas selenitidurans sp. nov. isolated from urban soil.</title>
        <authorList>
            <person name="Liu H."/>
        </authorList>
    </citation>
    <scope>NUCLEOTIDE SEQUENCE [LARGE SCALE GENOMIC DNA]</scope>
    <source>
        <strain evidence="3 4">BU-1</strain>
    </source>
</reference>
<keyword evidence="2" id="KW-0732">Signal</keyword>
<dbReference type="RefSeq" id="WP_168028987.1">
    <property type="nucleotide sequence ID" value="NZ_JAAVNE010000009.1"/>
</dbReference>
<name>A0ABX1E0U4_9PROT</name>
<dbReference type="PIRSF" id="PIRSF017082">
    <property type="entry name" value="YflP"/>
    <property type="match status" value="1"/>
</dbReference>
<dbReference type="PANTHER" id="PTHR42928:SF5">
    <property type="entry name" value="BLR1237 PROTEIN"/>
    <property type="match status" value="1"/>
</dbReference>
<feature type="chain" id="PRO_5046010898" evidence="2">
    <location>
        <begin position="23"/>
        <end position="323"/>
    </location>
</feature>
<dbReference type="Proteomes" id="UP000787635">
    <property type="component" value="Unassembled WGS sequence"/>
</dbReference>
<dbReference type="InterPro" id="IPR042100">
    <property type="entry name" value="Bug_dom1"/>
</dbReference>
<protein>
    <submittedName>
        <fullName evidence="3">Tripartite tricarboxylate transporter substrate binding protein</fullName>
    </submittedName>
</protein>
<evidence type="ECO:0000313" key="4">
    <source>
        <dbReference type="Proteomes" id="UP000787635"/>
    </source>
</evidence>
<proteinExistence type="inferred from homology"/>
<gene>
    <name evidence="3" type="ORF">HEQ75_07830</name>
</gene>
<dbReference type="Gene3D" id="3.40.190.150">
    <property type="entry name" value="Bordetella uptake gene, domain 1"/>
    <property type="match status" value="1"/>
</dbReference>
<dbReference type="EMBL" id="JAAVNE010000009">
    <property type="protein sequence ID" value="NKC30769.1"/>
    <property type="molecule type" value="Genomic_DNA"/>
</dbReference>
<dbReference type="PANTHER" id="PTHR42928">
    <property type="entry name" value="TRICARBOXYLATE-BINDING PROTEIN"/>
    <property type="match status" value="1"/>
</dbReference>
<evidence type="ECO:0000313" key="3">
    <source>
        <dbReference type="EMBL" id="NKC30769.1"/>
    </source>
</evidence>
<comment type="caution">
    <text evidence="3">The sequence shown here is derived from an EMBL/GenBank/DDBJ whole genome shotgun (WGS) entry which is preliminary data.</text>
</comment>
<organism evidence="3 4">
    <name type="scientific">Falsiroseomonas selenitidurans</name>
    <dbReference type="NCBI Taxonomy" id="2716335"/>
    <lineage>
        <taxon>Bacteria</taxon>
        <taxon>Pseudomonadati</taxon>
        <taxon>Pseudomonadota</taxon>
        <taxon>Alphaproteobacteria</taxon>
        <taxon>Acetobacterales</taxon>
        <taxon>Roseomonadaceae</taxon>
        <taxon>Falsiroseomonas</taxon>
    </lineage>
</organism>